<feature type="compositionally biased region" description="Basic and acidic residues" evidence="1">
    <location>
        <begin position="17"/>
        <end position="29"/>
    </location>
</feature>
<name>A0A1E1F5H3_9SPHN</name>
<feature type="region of interest" description="Disordered" evidence="1">
    <location>
        <begin position="1"/>
        <end position="29"/>
    </location>
</feature>
<dbReference type="OrthoDB" id="7467461at2"/>
<organism evidence="2 3">
    <name type="scientific">Sphingobium cloacae</name>
    <dbReference type="NCBI Taxonomy" id="120107"/>
    <lineage>
        <taxon>Bacteria</taxon>
        <taxon>Pseudomonadati</taxon>
        <taxon>Pseudomonadota</taxon>
        <taxon>Alphaproteobacteria</taxon>
        <taxon>Sphingomonadales</taxon>
        <taxon>Sphingomonadaceae</taxon>
        <taxon>Sphingobium</taxon>
    </lineage>
</organism>
<reference evidence="2 3" key="1">
    <citation type="submission" date="2016-10" db="EMBL/GenBank/DDBJ databases">
        <title>Complete Genome Sequence of the Nonylphenol-Degrading Bacterium Sphingobium cloacae JCM 10874T.</title>
        <authorList>
            <person name="Ootsuka M."/>
            <person name="Nishizawa T."/>
            <person name="Ohta H."/>
        </authorList>
    </citation>
    <scope>NUCLEOTIDE SEQUENCE [LARGE SCALE GENOMIC DNA]</scope>
    <source>
        <strain evidence="2 3">JCM 10874</strain>
    </source>
</reference>
<evidence type="ECO:0000313" key="2">
    <source>
        <dbReference type="EMBL" id="BAV65775.1"/>
    </source>
</evidence>
<dbReference type="AlphaFoldDB" id="A0A1E1F5H3"/>
<gene>
    <name evidence="2" type="ORF">SCLO_1027350</name>
</gene>
<evidence type="ECO:0000313" key="3">
    <source>
        <dbReference type="Proteomes" id="UP000218272"/>
    </source>
</evidence>
<dbReference type="KEGG" id="sclo:SCLO_1027350"/>
<evidence type="ECO:0000256" key="1">
    <source>
        <dbReference type="SAM" id="MobiDB-lite"/>
    </source>
</evidence>
<dbReference type="Proteomes" id="UP000218272">
    <property type="component" value="Chromosome SCLO_1"/>
</dbReference>
<feature type="region of interest" description="Disordered" evidence="1">
    <location>
        <begin position="180"/>
        <end position="199"/>
    </location>
</feature>
<dbReference type="EMBL" id="AP017655">
    <property type="protein sequence ID" value="BAV65775.1"/>
    <property type="molecule type" value="Genomic_DNA"/>
</dbReference>
<sequence>MSARSIGNIASTFAGHKNPDRQRTPRRNSYDIDDRRADVFRPVRDGWDWIGSVMQAFDELLHHQRVTKYKESDRLQDGDRRILWNFLKLIDFKTGRLDPSYQEIADRAGCHRDTAIEACKRFAKWLGLKWVRRTVKAETAGRAGPQREQISNAFHFDLPSAPRRVWEAFKAAIKRRAIKKHGKAPQSLNKPQKAPDDPALSNALNALEKTFDLNERALVGNSDTIPV</sequence>
<proteinExistence type="predicted"/>
<keyword evidence="3" id="KW-1185">Reference proteome</keyword>
<protein>
    <submittedName>
        <fullName evidence="2">Uncharacterized protein</fullName>
    </submittedName>
</protein>
<dbReference type="RefSeq" id="WP_066519668.1">
    <property type="nucleotide sequence ID" value="NZ_AP017655.1"/>
</dbReference>
<accession>A0A1E1F5H3</accession>